<dbReference type="NCBIfam" id="NF047595">
    <property type="entry name" value="IS66_ISRel24_TnpA"/>
    <property type="match status" value="1"/>
</dbReference>
<geneLocation type="plasmid" evidence="1">
    <name>unnamed</name>
</geneLocation>
<keyword evidence="2" id="KW-1185">Reference proteome</keyword>
<dbReference type="Proteomes" id="UP001201844">
    <property type="component" value="Unassembled WGS sequence"/>
</dbReference>
<proteinExistence type="predicted"/>
<dbReference type="PANTHER" id="PTHR37936:SF3">
    <property type="entry name" value="TRANSPOSASE INSC FOR INSERTION ELEMENT IS2A-RELATED"/>
    <property type="match status" value="1"/>
</dbReference>
<reference evidence="1 2" key="1">
    <citation type="submission" date="2022-02" db="EMBL/GenBank/DDBJ databases">
        <title>Shinella B3.7 sp. nov., isolated from Sediment (Zhairuo Island).</title>
        <authorList>
            <person name="Chen G."/>
        </authorList>
    </citation>
    <scope>NUCLEOTIDE SEQUENCE [LARGE SCALE GENOMIC DNA]</scope>
    <source>
        <strain evidence="1 2">B3.7</strain>
        <plasmid evidence="1">unnamed</plasmid>
    </source>
</reference>
<organism evidence="1 2">
    <name type="scientific">Shinella sedimenti</name>
    <dbReference type="NCBI Taxonomy" id="2919913"/>
    <lineage>
        <taxon>Bacteria</taxon>
        <taxon>Pseudomonadati</taxon>
        <taxon>Pseudomonadota</taxon>
        <taxon>Alphaproteobacteria</taxon>
        <taxon>Hyphomicrobiales</taxon>
        <taxon>Rhizobiaceae</taxon>
        <taxon>Shinella</taxon>
    </lineage>
</organism>
<dbReference type="RefSeq" id="WP_241605979.1">
    <property type="nucleotide sequence ID" value="NZ_JAKVIN010000024.1"/>
</dbReference>
<keyword evidence="1" id="KW-0614">Plasmid</keyword>
<dbReference type="SUPFAM" id="SSF48295">
    <property type="entry name" value="TrpR-like"/>
    <property type="match status" value="1"/>
</dbReference>
<protein>
    <submittedName>
        <fullName evidence="1">Transposase</fullName>
    </submittedName>
</protein>
<sequence>MDVNKDSYRPDVSRMDIIELGRRREFTDAVRLRIVEESYSAPRLASATARKYGLSRSQLNTWRRAYREGRLAIRDFDGFVPALVVAEAPMSAPVPLNSLSGAGRMEIVIASGRRVVVDRDVDVDALLRIVRGLEGLE</sequence>
<comment type="caution">
    <text evidence="1">The sequence shown here is derived from an EMBL/GenBank/DDBJ whole genome shotgun (WGS) entry which is preliminary data.</text>
</comment>
<gene>
    <name evidence="1" type="ORF">MKI86_23720</name>
</gene>
<name>A0ABT0CU32_9HYPH</name>
<dbReference type="InterPro" id="IPR010921">
    <property type="entry name" value="Trp_repressor/repl_initiator"/>
</dbReference>
<dbReference type="InterPro" id="IPR002514">
    <property type="entry name" value="Transposase_8"/>
</dbReference>
<evidence type="ECO:0000313" key="1">
    <source>
        <dbReference type="EMBL" id="MCJ8152133.1"/>
    </source>
</evidence>
<dbReference type="EMBL" id="JAKVIN010000024">
    <property type="protein sequence ID" value="MCJ8152133.1"/>
    <property type="molecule type" value="Genomic_DNA"/>
</dbReference>
<accession>A0ABT0CU32</accession>
<dbReference type="Gene3D" id="1.10.10.60">
    <property type="entry name" value="Homeodomain-like"/>
    <property type="match status" value="1"/>
</dbReference>
<dbReference type="PANTHER" id="PTHR37936">
    <property type="entry name" value="TRANSPOSASE INSC FOR INSERTION ELEMENT IS2A-RELATED"/>
    <property type="match status" value="1"/>
</dbReference>
<dbReference type="Pfam" id="PF01527">
    <property type="entry name" value="HTH_Tnp_1"/>
    <property type="match status" value="1"/>
</dbReference>
<evidence type="ECO:0000313" key="2">
    <source>
        <dbReference type="Proteomes" id="UP001201844"/>
    </source>
</evidence>